<dbReference type="FunFam" id="2.20.28.20:FF:000001">
    <property type="entry name" value="Methionine--tRNA ligase"/>
    <property type="match status" value="1"/>
</dbReference>
<evidence type="ECO:0000256" key="9">
    <source>
        <dbReference type="ARBA" id="ARBA00022884"/>
    </source>
</evidence>
<evidence type="ECO:0000256" key="3">
    <source>
        <dbReference type="ARBA" id="ARBA00012838"/>
    </source>
</evidence>
<dbReference type="SUPFAM" id="SSF57770">
    <property type="entry name" value="Methionyl-tRNA synthetase (MetRS), Zn-domain"/>
    <property type="match status" value="1"/>
</dbReference>
<dbReference type="GO" id="GO:0005524">
    <property type="term" value="F:ATP binding"/>
    <property type="evidence" value="ECO:0007669"/>
    <property type="project" value="UniProtKB-KW"/>
</dbReference>
<evidence type="ECO:0000256" key="7">
    <source>
        <dbReference type="ARBA" id="ARBA00022741"/>
    </source>
</evidence>
<keyword evidence="6 14" id="KW-0436">Ligase</keyword>
<evidence type="ECO:0000313" key="18">
    <source>
        <dbReference type="Proteomes" id="UP000001357"/>
    </source>
</evidence>
<feature type="domain" description="Methionyl/Leucyl tRNA synthetase" evidence="15">
    <location>
        <begin position="21"/>
        <end position="415"/>
    </location>
</feature>
<dbReference type="FunFam" id="1.10.730.10:FF:000031">
    <property type="entry name" value="Putative Methionyl-tRNA synthetase"/>
    <property type="match status" value="1"/>
</dbReference>
<dbReference type="GO" id="GO:0000049">
    <property type="term" value="F:tRNA binding"/>
    <property type="evidence" value="ECO:0007669"/>
    <property type="project" value="UniProtKB-KW"/>
</dbReference>
<dbReference type="GO" id="GO:0005829">
    <property type="term" value="C:cytosol"/>
    <property type="evidence" value="ECO:0000318"/>
    <property type="project" value="GO_Central"/>
</dbReference>
<dbReference type="InterPro" id="IPR014758">
    <property type="entry name" value="Met-tRNA_synth"/>
</dbReference>
<feature type="domain" description="Methionyl-tRNA synthetase anticodon-binding" evidence="16">
    <location>
        <begin position="438"/>
        <end position="576"/>
    </location>
</feature>
<dbReference type="GO" id="GO:0006431">
    <property type="term" value="P:methionyl-tRNA aminoacylation"/>
    <property type="evidence" value="ECO:0000318"/>
    <property type="project" value="GO_Central"/>
</dbReference>
<dbReference type="GO" id="GO:0017101">
    <property type="term" value="C:aminoacyl-tRNA synthetase multienzyme complex"/>
    <property type="evidence" value="ECO:0000318"/>
    <property type="project" value="GO_Central"/>
</dbReference>
<dbReference type="OMA" id="HLNTTEY"/>
<comment type="similarity">
    <text evidence="2 14">Belongs to the class-I aminoacyl-tRNA synthetase family.</text>
</comment>
<evidence type="ECO:0000256" key="1">
    <source>
        <dbReference type="ARBA" id="ARBA00004496"/>
    </source>
</evidence>
<evidence type="ECO:0000256" key="13">
    <source>
        <dbReference type="ARBA" id="ARBA00047364"/>
    </source>
</evidence>
<evidence type="ECO:0000313" key="17">
    <source>
        <dbReference type="EMBL" id="EDQ91610.1"/>
    </source>
</evidence>
<evidence type="ECO:0000259" key="15">
    <source>
        <dbReference type="Pfam" id="PF09334"/>
    </source>
</evidence>
<dbReference type="GO" id="GO:0004825">
    <property type="term" value="F:methionine-tRNA ligase activity"/>
    <property type="evidence" value="ECO:0000318"/>
    <property type="project" value="GO_Central"/>
</dbReference>
<sequence length="616" mass="70238">MPKVHVRPPAPILPKAGARNILVTSALPYVNNVPHLGNIIGCVLSADVYARFARNQGHTVLFVCGTDEYGTATETKALAEGMTPREICDKYHAIHKGVYEWFNISFDHFGRTSTPLQTEICQDIFKKCYANGFVQQKDEQQWYCTSCETFLADRFVEGICPDCGYDDARGDQCDECGHTFDAIKLKSPRCRYRKDCNKAPELRTSRHLYLQLDKLQPLTEKWYAESNDKHAWSKIAQDISRNWFNMGLEARAITRDLKWGIPVPLEGFTEKVFYVWFDAPIGYISITANYTDQWEQWWKNPENVELFQFMAKDNVPFHSIVFPSALLASQDNWTMLNHLNAVQYLNYEGTQFSKSRGVGVFGDSARDSGLAADVYRFYLLYMRPEASDANFDWEDLVAKHNNELLNNLGNFANRALSFCKRFFDGKVPKIALDDTAVEAVAQVNTELRAYTEGMESQVRIRDAIRGILSVSRIGNQYLQSTMPWKLVKNPETAAQAGSIVGVVLNLTYLIALMLEPIMPDTAQELLQQIGAERRFLPSAFAPLLDEGHVIGEPKPLFEKIDPDMAKEWRSRYGGRQAKAPEAPKVELLPTDRKRKTWSDRCGNRFWHPISFDSLLR</sequence>
<dbReference type="PANTHER" id="PTHR45765">
    <property type="entry name" value="METHIONINE--TRNA LIGASE"/>
    <property type="match status" value="1"/>
</dbReference>
<evidence type="ECO:0000256" key="5">
    <source>
        <dbReference type="ARBA" id="ARBA00022555"/>
    </source>
</evidence>
<accession>A9UU57</accession>
<dbReference type="PANTHER" id="PTHR45765:SF1">
    <property type="entry name" value="METHIONINE--TRNA LIGASE, CYTOPLASMIC"/>
    <property type="match status" value="1"/>
</dbReference>
<reference evidence="17 18" key="1">
    <citation type="journal article" date="2008" name="Nature">
        <title>The genome of the choanoflagellate Monosiga brevicollis and the origin of metazoans.</title>
        <authorList>
            <consortium name="JGI Sequencing"/>
            <person name="King N."/>
            <person name="Westbrook M.J."/>
            <person name="Young S.L."/>
            <person name="Kuo A."/>
            <person name="Abedin M."/>
            <person name="Chapman J."/>
            <person name="Fairclough S."/>
            <person name="Hellsten U."/>
            <person name="Isogai Y."/>
            <person name="Letunic I."/>
            <person name="Marr M."/>
            <person name="Pincus D."/>
            <person name="Putnam N."/>
            <person name="Rokas A."/>
            <person name="Wright K.J."/>
            <person name="Zuzow R."/>
            <person name="Dirks W."/>
            <person name="Good M."/>
            <person name="Goodstein D."/>
            <person name="Lemons D."/>
            <person name="Li W."/>
            <person name="Lyons J.B."/>
            <person name="Morris A."/>
            <person name="Nichols S."/>
            <person name="Richter D.J."/>
            <person name="Salamov A."/>
            <person name="Bork P."/>
            <person name="Lim W.A."/>
            <person name="Manning G."/>
            <person name="Miller W.T."/>
            <person name="McGinnis W."/>
            <person name="Shapiro H."/>
            <person name="Tjian R."/>
            <person name="Grigoriev I.V."/>
            <person name="Rokhsar D."/>
        </authorList>
    </citation>
    <scope>NUCLEOTIDE SEQUENCE [LARGE SCALE GENOMIC DNA]</scope>
    <source>
        <strain evidence="18">MX1 / ATCC 50154</strain>
    </source>
</reference>
<keyword evidence="7 14" id="KW-0547">Nucleotide-binding</keyword>
<keyword evidence="18" id="KW-1185">Reference proteome</keyword>
<evidence type="ECO:0000256" key="2">
    <source>
        <dbReference type="ARBA" id="ARBA00005594"/>
    </source>
</evidence>
<dbReference type="InParanoid" id="A9UU57"/>
<keyword evidence="5" id="KW-0820">tRNA-binding</keyword>
<gene>
    <name evidence="17" type="ORF">MONBRDRAFT_15305</name>
</gene>
<dbReference type="Pfam" id="PF09334">
    <property type="entry name" value="tRNA-synt_1g"/>
    <property type="match status" value="1"/>
</dbReference>
<evidence type="ECO:0000256" key="14">
    <source>
        <dbReference type="RuleBase" id="RU363039"/>
    </source>
</evidence>
<name>A9UU57_MONBE</name>
<dbReference type="Gene3D" id="1.10.730.10">
    <property type="entry name" value="Isoleucyl-tRNA Synthetase, Domain 1"/>
    <property type="match status" value="1"/>
</dbReference>
<dbReference type="PROSITE" id="PS00178">
    <property type="entry name" value="AA_TRNA_LIGASE_I"/>
    <property type="match status" value="1"/>
</dbReference>
<dbReference type="Gene3D" id="3.40.50.620">
    <property type="entry name" value="HUPs"/>
    <property type="match status" value="1"/>
</dbReference>
<comment type="subcellular location">
    <subcellularLocation>
        <location evidence="1">Cytoplasm</location>
    </subcellularLocation>
</comment>
<evidence type="ECO:0000256" key="6">
    <source>
        <dbReference type="ARBA" id="ARBA00022598"/>
    </source>
</evidence>
<dbReference type="AlphaFoldDB" id="A9UU57"/>
<dbReference type="EMBL" id="CH991545">
    <property type="protein sequence ID" value="EDQ91610.1"/>
    <property type="molecule type" value="Genomic_DNA"/>
</dbReference>
<dbReference type="InterPro" id="IPR014729">
    <property type="entry name" value="Rossmann-like_a/b/a_fold"/>
</dbReference>
<evidence type="ECO:0000256" key="12">
    <source>
        <dbReference type="ARBA" id="ARBA00030904"/>
    </source>
</evidence>
<dbReference type="CDD" id="cd07957">
    <property type="entry name" value="Anticodon_Ia_Met"/>
    <property type="match status" value="1"/>
</dbReference>
<dbReference type="KEGG" id="mbr:MONBRDRAFT_15305"/>
<dbReference type="InterPro" id="IPR033911">
    <property type="entry name" value="MetRS_core"/>
</dbReference>
<dbReference type="GeneID" id="5889203"/>
<dbReference type="RefSeq" id="XP_001744032.1">
    <property type="nucleotide sequence ID" value="XM_001743980.1"/>
</dbReference>
<dbReference type="eggNOG" id="KOG1247">
    <property type="taxonomic scope" value="Eukaryota"/>
</dbReference>
<dbReference type="Gene3D" id="2.20.28.20">
    <property type="entry name" value="Methionyl-tRNA synthetase, Zn-domain"/>
    <property type="match status" value="1"/>
</dbReference>
<dbReference type="SUPFAM" id="SSF52374">
    <property type="entry name" value="Nucleotidylyl transferase"/>
    <property type="match status" value="1"/>
</dbReference>
<dbReference type="InterPro" id="IPR001412">
    <property type="entry name" value="aa-tRNA-synth_I_CS"/>
</dbReference>
<dbReference type="SUPFAM" id="SSF47323">
    <property type="entry name" value="Anticodon-binding domain of a subclass of class I aminoacyl-tRNA synthetases"/>
    <property type="match status" value="1"/>
</dbReference>
<dbReference type="CDD" id="cd00814">
    <property type="entry name" value="MetRS_core"/>
    <property type="match status" value="1"/>
</dbReference>
<organism evidence="17 18">
    <name type="scientific">Monosiga brevicollis</name>
    <name type="common">Choanoflagellate</name>
    <dbReference type="NCBI Taxonomy" id="81824"/>
    <lineage>
        <taxon>Eukaryota</taxon>
        <taxon>Choanoflagellata</taxon>
        <taxon>Craspedida</taxon>
        <taxon>Salpingoecidae</taxon>
        <taxon>Monosiga</taxon>
    </lineage>
</organism>
<dbReference type="HAMAP" id="MF_00098">
    <property type="entry name" value="Met_tRNA_synth_type1"/>
    <property type="match status" value="1"/>
</dbReference>
<keyword evidence="11 14" id="KW-0030">Aminoacyl-tRNA synthetase</keyword>
<dbReference type="InterPro" id="IPR023458">
    <property type="entry name" value="Met-tRNA_ligase_1"/>
</dbReference>
<dbReference type="STRING" id="81824.A9UU57"/>
<dbReference type="EC" id="6.1.1.10" evidence="3"/>
<dbReference type="InterPro" id="IPR041872">
    <property type="entry name" value="Anticodon_Met"/>
</dbReference>
<protein>
    <recommendedName>
        <fullName evidence="3">methionine--tRNA ligase</fullName>
        <ecNumber evidence="3">6.1.1.10</ecNumber>
    </recommendedName>
    <alternativeName>
        <fullName evidence="12">Methionyl-tRNA synthetase</fullName>
    </alternativeName>
</protein>
<evidence type="ECO:0000259" key="16">
    <source>
        <dbReference type="Pfam" id="PF19303"/>
    </source>
</evidence>
<dbReference type="PRINTS" id="PR01041">
    <property type="entry name" value="TRNASYNTHMET"/>
</dbReference>
<dbReference type="InterPro" id="IPR009080">
    <property type="entry name" value="tRNAsynth_Ia_anticodon-bd"/>
</dbReference>
<dbReference type="NCBIfam" id="NF001100">
    <property type="entry name" value="PRK00133.1"/>
    <property type="match status" value="1"/>
</dbReference>
<keyword evidence="4" id="KW-0963">Cytoplasm</keyword>
<evidence type="ECO:0000256" key="8">
    <source>
        <dbReference type="ARBA" id="ARBA00022840"/>
    </source>
</evidence>
<dbReference type="FunCoup" id="A9UU57">
    <property type="interactions" value="1355"/>
</dbReference>
<keyword evidence="8 14" id="KW-0067">ATP-binding</keyword>
<keyword evidence="9" id="KW-0694">RNA-binding</keyword>
<evidence type="ECO:0000256" key="10">
    <source>
        <dbReference type="ARBA" id="ARBA00022917"/>
    </source>
</evidence>
<dbReference type="Pfam" id="PF19303">
    <property type="entry name" value="Anticodon_3"/>
    <property type="match status" value="1"/>
</dbReference>
<dbReference type="NCBIfam" id="TIGR00398">
    <property type="entry name" value="metG"/>
    <property type="match status" value="1"/>
</dbReference>
<dbReference type="Proteomes" id="UP000001357">
    <property type="component" value="Unassembled WGS sequence"/>
</dbReference>
<evidence type="ECO:0000256" key="11">
    <source>
        <dbReference type="ARBA" id="ARBA00023146"/>
    </source>
</evidence>
<comment type="catalytic activity">
    <reaction evidence="13">
        <text>tRNA(Met) + L-methionine + ATP = L-methionyl-tRNA(Met) + AMP + diphosphate</text>
        <dbReference type="Rhea" id="RHEA:13481"/>
        <dbReference type="Rhea" id="RHEA-COMP:9667"/>
        <dbReference type="Rhea" id="RHEA-COMP:9698"/>
        <dbReference type="ChEBI" id="CHEBI:30616"/>
        <dbReference type="ChEBI" id="CHEBI:33019"/>
        <dbReference type="ChEBI" id="CHEBI:57844"/>
        <dbReference type="ChEBI" id="CHEBI:78442"/>
        <dbReference type="ChEBI" id="CHEBI:78530"/>
        <dbReference type="ChEBI" id="CHEBI:456215"/>
        <dbReference type="EC" id="6.1.1.10"/>
    </reaction>
</comment>
<dbReference type="InterPro" id="IPR029038">
    <property type="entry name" value="MetRS_Zn"/>
</dbReference>
<keyword evidence="10 14" id="KW-0648">Protein biosynthesis</keyword>
<proteinExistence type="inferred from homology"/>
<evidence type="ECO:0000256" key="4">
    <source>
        <dbReference type="ARBA" id="ARBA00022490"/>
    </source>
</evidence>
<dbReference type="InterPro" id="IPR015413">
    <property type="entry name" value="Methionyl/Leucyl_tRNA_Synth"/>
</dbReference>